<evidence type="ECO:0000313" key="2">
    <source>
        <dbReference type="EMBL" id="CAD8815271.1"/>
    </source>
</evidence>
<sequence>MAPAIKTTEVVPSVSKTNAKKRRQADAATLDAAVRRRLSAQLRAAETSADVMLQDPDANGADGSSNTGAAMSVDLLRAAEAMAKNAHATDPTVRSLQDAFKAIIDERAQQAEGDAKVSAARAGAVTYTTLADGRIVVKYSAPDVAQGKLAHTERSDCVADVPASMLAFILAVAVADGNSRANLAPSAMAVASPRVFWSVVRHGGVGPDVSFAQALKRLAPTVANWDALSHRERVANPKYADYDTTDGPIDEFG</sequence>
<gene>
    <name evidence="2" type="ORF">OMED0930_LOCUS6391</name>
</gene>
<feature type="region of interest" description="Disordered" evidence="1">
    <location>
        <begin position="1"/>
        <end position="28"/>
    </location>
</feature>
<dbReference type="AlphaFoldDB" id="A0A7S0Z9Z8"/>
<name>A0A7S0Z9Z8_9CHLO</name>
<evidence type="ECO:0000256" key="1">
    <source>
        <dbReference type="SAM" id="MobiDB-lite"/>
    </source>
</evidence>
<reference evidence="2" key="1">
    <citation type="submission" date="2021-01" db="EMBL/GenBank/DDBJ databases">
        <authorList>
            <person name="Corre E."/>
            <person name="Pelletier E."/>
            <person name="Niang G."/>
            <person name="Scheremetjew M."/>
            <person name="Finn R."/>
            <person name="Kale V."/>
            <person name="Holt S."/>
            <person name="Cochrane G."/>
            <person name="Meng A."/>
            <person name="Brown T."/>
            <person name="Cohen L."/>
        </authorList>
    </citation>
    <scope>NUCLEOTIDE SEQUENCE</scope>
    <source>
        <strain evidence="2">Clade-D-RCC1621</strain>
    </source>
</reference>
<protein>
    <submittedName>
        <fullName evidence="2">Uncharacterized protein</fullName>
    </submittedName>
</protein>
<dbReference type="EMBL" id="HBFO01009016">
    <property type="protein sequence ID" value="CAD8815271.1"/>
    <property type="molecule type" value="Transcribed_RNA"/>
</dbReference>
<proteinExistence type="predicted"/>
<feature type="region of interest" description="Disordered" evidence="1">
    <location>
        <begin position="46"/>
        <end position="66"/>
    </location>
</feature>
<organism evidence="2">
    <name type="scientific">Ostreococcus mediterraneus</name>
    <dbReference type="NCBI Taxonomy" id="1486918"/>
    <lineage>
        <taxon>Eukaryota</taxon>
        <taxon>Viridiplantae</taxon>
        <taxon>Chlorophyta</taxon>
        <taxon>Mamiellophyceae</taxon>
        <taxon>Mamiellales</taxon>
        <taxon>Bathycoccaceae</taxon>
        <taxon>Ostreococcus</taxon>
    </lineage>
</organism>
<accession>A0A7S0Z9Z8</accession>